<reference evidence="2" key="1">
    <citation type="submission" date="2022-07" db="EMBL/GenBank/DDBJ databases">
        <title>Genome sequencing of Photobacterium atrarenae GJH2-4.</title>
        <authorList>
            <person name="Park S.-J."/>
        </authorList>
    </citation>
    <scope>NUCLEOTIDE SEQUENCE</scope>
    <source>
        <strain evidence="2">GJH2-4</strain>
    </source>
</reference>
<feature type="chain" id="PRO_5046800587" evidence="1">
    <location>
        <begin position="22"/>
        <end position="215"/>
    </location>
</feature>
<dbReference type="PANTHER" id="PTHR38477:SF1">
    <property type="entry name" value="MUREIN L,D-TRANSPEPTIDASE CATALYTIC DOMAIN FAMILY PROTEIN"/>
    <property type="match status" value="1"/>
</dbReference>
<sequence length="215" mass="24364">MKKAINLFVLIFLFLPITTFASKIHSNTYSNNNTPESIIDHVYQQANLKGVIDYQVFKEGYNAYYQAKGRKKQILTIIDYSKPSTEKRFFVIDLHQNKLIYRTYVSHGVNSGGRKATRFSNRVNSRQTSLGTFLTDTTYYGGNGYSLKLDGLTRGINDNARRRYIVVHGAKYATESFIKRHGYLGRSWGCPALPTGLSRQIIDTIKGGSVIYAHA</sequence>
<dbReference type="RefSeq" id="WP_255390176.1">
    <property type="nucleotide sequence ID" value="NZ_CP101508.1"/>
</dbReference>
<protein>
    <submittedName>
        <fullName evidence="2">Murein L,D-transpeptidase catalytic domain family protein</fullName>
    </submittedName>
</protein>
<keyword evidence="3" id="KW-1185">Reference proteome</keyword>
<evidence type="ECO:0000256" key="1">
    <source>
        <dbReference type="SAM" id="SignalP"/>
    </source>
</evidence>
<dbReference type="PANTHER" id="PTHR38477">
    <property type="entry name" value="HYPOTHETICAL EXPORTED PROTEIN"/>
    <property type="match status" value="1"/>
</dbReference>
<dbReference type="EMBL" id="CP101508">
    <property type="protein sequence ID" value="UTV28857.1"/>
    <property type="molecule type" value="Genomic_DNA"/>
</dbReference>
<evidence type="ECO:0000313" key="3">
    <source>
        <dbReference type="Proteomes" id="UP001057998"/>
    </source>
</evidence>
<dbReference type="InterPro" id="IPR032676">
    <property type="entry name" value="YkuD_2"/>
</dbReference>
<dbReference type="Proteomes" id="UP001057998">
    <property type="component" value="Chromosome 1"/>
</dbReference>
<gene>
    <name evidence="2" type="ORF">NNL38_06380</name>
</gene>
<feature type="signal peptide" evidence="1">
    <location>
        <begin position="1"/>
        <end position="21"/>
    </location>
</feature>
<name>A0ABY5GJX4_9GAMM</name>
<evidence type="ECO:0000313" key="2">
    <source>
        <dbReference type="EMBL" id="UTV28857.1"/>
    </source>
</evidence>
<accession>A0ABY5GJX4</accession>
<organism evidence="2 3">
    <name type="scientific">Photobacterium atrarenae</name>
    <dbReference type="NCBI Taxonomy" id="865757"/>
    <lineage>
        <taxon>Bacteria</taxon>
        <taxon>Pseudomonadati</taxon>
        <taxon>Pseudomonadota</taxon>
        <taxon>Gammaproteobacteria</taxon>
        <taxon>Vibrionales</taxon>
        <taxon>Vibrionaceae</taxon>
        <taxon>Photobacterium</taxon>
    </lineage>
</organism>
<proteinExistence type="predicted"/>
<dbReference type="Pfam" id="PF13645">
    <property type="entry name" value="YkuD_2"/>
    <property type="match status" value="1"/>
</dbReference>
<keyword evidence="1" id="KW-0732">Signal</keyword>